<keyword evidence="1" id="KW-0472">Membrane</keyword>
<feature type="transmembrane region" description="Helical" evidence="1">
    <location>
        <begin position="6"/>
        <end position="28"/>
    </location>
</feature>
<feature type="transmembrane region" description="Helical" evidence="1">
    <location>
        <begin position="118"/>
        <end position="143"/>
    </location>
</feature>
<feature type="transmembrane region" description="Helical" evidence="1">
    <location>
        <begin position="84"/>
        <end position="106"/>
    </location>
</feature>
<dbReference type="AlphaFoldDB" id="A0A1K0IRH7"/>
<dbReference type="RefSeq" id="WP_340530223.1">
    <property type="nucleotide sequence ID" value="NZ_FMSH01000503.1"/>
</dbReference>
<keyword evidence="1" id="KW-1133">Transmembrane helix</keyword>
<dbReference type="EMBL" id="FMSH01000503">
    <property type="protein sequence ID" value="SCU98972.1"/>
    <property type="molecule type" value="Genomic_DNA"/>
</dbReference>
<evidence type="ECO:0008006" key="3">
    <source>
        <dbReference type="Google" id="ProtNLM"/>
    </source>
</evidence>
<sequence length="170" mass="18782">MLTAIIHIGGAVIALFVLTLAGLWVAAWEGERNAKKRRRDAAISLGISVEELESEAMAPRLVEFCSAKFSSELFRNRLSDLCGVVRLVWGWVGSIAQVIVLVVVVWNTFTDTVDNAVYAWSAVGIALFFWVSSVGFSLICYFITGRYPGEAKQARKALSAVLEERKVQRI</sequence>
<accession>A0A1K0IRH7</accession>
<name>A0A1K0IRH7_CUPNE</name>
<proteinExistence type="predicted"/>
<organism evidence="2">
    <name type="scientific">Cupriavidus necator</name>
    <name type="common">Alcaligenes eutrophus</name>
    <name type="synonym">Ralstonia eutropha</name>
    <dbReference type="NCBI Taxonomy" id="106590"/>
    <lineage>
        <taxon>Bacteria</taxon>
        <taxon>Pseudomonadati</taxon>
        <taxon>Pseudomonadota</taxon>
        <taxon>Betaproteobacteria</taxon>
        <taxon>Burkholderiales</taxon>
        <taxon>Burkholderiaceae</taxon>
        <taxon>Cupriavidus</taxon>
    </lineage>
</organism>
<keyword evidence="1" id="KW-0812">Transmembrane</keyword>
<evidence type="ECO:0000313" key="2">
    <source>
        <dbReference type="EMBL" id="SCU98972.1"/>
    </source>
</evidence>
<protein>
    <recommendedName>
        <fullName evidence="3">Transmembrane protein</fullName>
    </recommendedName>
</protein>
<gene>
    <name evidence="2" type="ORF">CNECB9_560045</name>
</gene>
<evidence type="ECO:0000256" key="1">
    <source>
        <dbReference type="SAM" id="Phobius"/>
    </source>
</evidence>
<reference evidence="2" key="1">
    <citation type="submission" date="2016-09" db="EMBL/GenBank/DDBJ databases">
        <authorList>
            <person name="Capua I."/>
            <person name="De Benedictis P."/>
            <person name="Joannis T."/>
            <person name="Lombin L.H."/>
            <person name="Cattoli G."/>
        </authorList>
    </citation>
    <scope>NUCLEOTIDE SEQUENCE</scope>
    <source>
        <strain evidence="2">B9</strain>
    </source>
</reference>